<keyword evidence="9" id="KW-0067">ATP-binding</keyword>
<dbReference type="InterPro" id="IPR019818">
    <property type="entry name" value="IsoCit/isopropylmalate_DH_CS"/>
</dbReference>
<evidence type="ECO:0000259" key="18">
    <source>
        <dbReference type="PROSITE" id="PS50106"/>
    </source>
</evidence>
<dbReference type="NCBIfam" id="TIGR00175">
    <property type="entry name" value="mito_nad_idh"/>
    <property type="match status" value="1"/>
</dbReference>
<proteinExistence type="inferred from homology"/>
<evidence type="ECO:0000256" key="1">
    <source>
        <dbReference type="ARBA" id="ARBA00001936"/>
    </source>
</evidence>
<dbReference type="Pfam" id="PF00180">
    <property type="entry name" value="Iso_dh"/>
    <property type="match status" value="1"/>
</dbReference>
<feature type="region of interest" description="Disordered" evidence="17">
    <location>
        <begin position="265"/>
        <end position="287"/>
    </location>
</feature>
<comment type="similarity">
    <text evidence="4 16">Belongs to the isocitrate and isopropylmalate dehydrogenases family.</text>
</comment>
<dbReference type="GO" id="GO:0005524">
    <property type="term" value="F:ATP binding"/>
    <property type="evidence" value="ECO:0007669"/>
    <property type="project" value="UniProtKB-KW"/>
</dbReference>
<keyword evidence="8" id="KW-0547">Nucleotide-binding</keyword>
<dbReference type="InterPro" id="IPR004434">
    <property type="entry name" value="Isocitrate_DH_NAD"/>
</dbReference>
<organism evidence="19 20">
    <name type="scientific">Callithrix jacchus</name>
    <name type="common">White-tufted-ear marmoset</name>
    <name type="synonym">Simia Jacchus</name>
    <dbReference type="NCBI Taxonomy" id="9483"/>
    <lineage>
        <taxon>Eukaryota</taxon>
        <taxon>Metazoa</taxon>
        <taxon>Chordata</taxon>
        <taxon>Craniata</taxon>
        <taxon>Vertebrata</taxon>
        <taxon>Euteleostomi</taxon>
        <taxon>Mammalia</taxon>
        <taxon>Eutheria</taxon>
        <taxon>Euarchontoglires</taxon>
        <taxon>Primates</taxon>
        <taxon>Haplorrhini</taxon>
        <taxon>Platyrrhini</taxon>
        <taxon>Cebidae</taxon>
        <taxon>Callitrichinae</taxon>
        <taxon>Callithrix</taxon>
        <taxon>Callithrix</taxon>
    </lineage>
</organism>
<comment type="function">
    <text evidence="15">Regulatory subunit which plays a role in the allosteric regulation of the enzyme catalyzing the decarboxylation of isocitrate (ICT) into alpha-ketoglutarate. The heterodimer composed of the alpha (IDH3A) and beta (IDH3B) subunits and the heterodimer composed of the alpha (IDH3A) and gamma (IDH3G) subunits, have considerable basal activity but the full activity of the heterotetramer (containing two subunits of IDH3A, one of IDH3B and one of IDH3G) requires the assembly and cooperative function of both heterodimers.</text>
</comment>
<reference evidence="19" key="3">
    <citation type="submission" date="2025-09" db="UniProtKB">
        <authorList>
            <consortium name="Ensembl"/>
        </authorList>
    </citation>
    <scope>IDENTIFICATION</scope>
</reference>
<feature type="domain" description="PDZ" evidence="18">
    <location>
        <begin position="136"/>
        <end position="205"/>
    </location>
</feature>
<evidence type="ECO:0000256" key="4">
    <source>
        <dbReference type="ARBA" id="ARBA00007769"/>
    </source>
</evidence>
<keyword evidence="11 16" id="KW-0809">Transit peptide</keyword>
<dbReference type="SMART" id="SM01329">
    <property type="entry name" value="Iso_dh"/>
    <property type="match status" value="1"/>
</dbReference>
<dbReference type="FunFam" id="2.30.42.10:FF:000028">
    <property type="entry name" value="PDZ domain containing ring finger 4"/>
    <property type="match status" value="1"/>
</dbReference>
<dbReference type="GO" id="GO:0006099">
    <property type="term" value="P:tricarboxylic acid cycle"/>
    <property type="evidence" value="ECO:0007669"/>
    <property type="project" value="UniProtKB-UniRule"/>
</dbReference>
<dbReference type="GO" id="GO:0006102">
    <property type="term" value="P:isocitrate metabolic process"/>
    <property type="evidence" value="ECO:0007669"/>
    <property type="project" value="TreeGrafter"/>
</dbReference>
<dbReference type="PANTHER" id="PTHR11835:SF60">
    <property type="entry name" value="ISOCITRATE DEHYDROGENASE [NAD] SUBUNIT, MITOCHONDRIAL"/>
    <property type="match status" value="1"/>
</dbReference>
<dbReference type="GO" id="GO:0051287">
    <property type="term" value="F:NAD binding"/>
    <property type="evidence" value="ECO:0007669"/>
    <property type="project" value="UniProtKB-UniRule"/>
</dbReference>
<dbReference type="InterPro" id="IPR036034">
    <property type="entry name" value="PDZ_sf"/>
</dbReference>
<evidence type="ECO:0000256" key="14">
    <source>
        <dbReference type="ARBA" id="ARBA00023211"/>
    </source>
</evidence>
<keyword evidence="10" id="KW-0460">Magnesium</keyword>
<dbReference type="Proteomes" id="UP000008225">
    <property type="component" value="Chromosome X"/>
</dbReference>
<dbReference type="GO" id="GO:0005739">
    <property type="term" value="C:mitochondrion"/>
    <property type="evidence" value="ECO:0007669"/>
    <property type="project" value="UniProtKB-SubCell"/>
</dbReference>
<evidence type="ECO:0000256" key="8">
    <source>
        <dbReference type="ARBA" id="ARBA00022741"/>
    </source>
</evidence>
<sequence length="626" mass="69362">MGCNMCVVQKPEEQYKVMLQVNGKELSKLSQEQTLQALRSSKEPLVIQVLRRSPRLRGDSSCHDLQLVDSGTQTDITFEHIMALGKLRPPTPPMVILEPYVLSELPPISHEYYDPAEFMEGGPQEADRLDELEYEEVELYKSSHRDKLGLMVCYRTDDEEDLGIYVGEVNPNGIAAKDGRIREGDRIIQINGVDVQNREEAVAILSQEENTNISLLVARPESQLAKRWKDSDRDDFLDDFGSENEGELRARKLKSPPAHQVLGAYEAPSRSSSSQQTIPPSAKYGGRHTVTMIPGDGIGPELMLHVKSVFRHACVPVDFEEVHVSSNADEEDIRNAIMAIRRNRVALKGNIETNHNLPPSHKSRNNILRTSLDLYANVIHCKSLPGVVTRHKDIDILIVRENTEGEYSSLEHESVAGVVESLKIITKAKSLRIAEYAFKLAQESGRKKVTAVHKANIMKLGDGLFLQCCREVAAGYPQITFENMIVDNTTMQLVSRPQQFDVMVMPNLYGNIVNNVCAGLVGGPGLVAGANYGHVYAVFETATRNTGKSIANKNIANPTATLLASCMMLDHLKLHSYATSIRKAVLASMDNENMHTPDIGGQGTTSEAIQDIIRHIRVVNGRAVEA</sequence>
<keyword evidence="13 16" id="KW-0496">Mitochondrion</keyword>
<dbReference type="GO" id="GO:0000287">
    <property type="term" value="F:magnesium ion binding"/>
    <property type="evidence" value="ECO:0007669"/>
    <property type="project" value="UniProtKB-UniRule"/>
</dbReference>
<dbReference type="GO" id="GO:0016616">
    <property type="term" value="F:oxidoreductase activity, acting on the CH-OH group of donors, NAD or NADP as acceptor"/>
    <property type="evidence" value="ECO:0007669"/>
    <property type="project" value="InterPro"/>
</dbReference>
<dbReference type="CDD" id="cd06716">
    <property type="entry name" value="PDZ2-PDZRN4-like"/>
    <property type="match status" value="1"/>
</dbReference>
<dbReference type="PROSITE" id="PS50106">
    <property type="entry name" value="PDZ"/>
    <property type="match status" value="1"/>
</dbReference>
<dbReference type="Gene3D" id="2.30.42.10">
    <property type="match status" value="1"/>
</dbReference>
<evidence type="ECO:0000256" key="7">
    <source>
        <dbReference type="ARBA" id="ARBA00022723"/>
    </source>
</evidence>
<keyword evidence="14" id="KW-0464">Manganese</keyword>
<reference evidence="19 20" key="1">
    <citation type="submission" date="2009-03" db="EMBL/GenBank/DDBJ databases">
        <authorList>
            <person name="Warren W."/>
            <person name="Ye L."/>
            <person name="Minx P."/>
            <person name="Worley K."/>
            <person name="Gibbs R."/>
            <person name="Wilson R.K."/>
        </authorList>
    </citation>
    <scope>NUCLEOTIDE SEQUENCE [LARGE SCALE GENOMIC DNA]</scope>
</reference>
<protein>
    <recommendedName>
        <fullName evidence="16">Isocitrate dehydrogenase [NAD] subunit, mitochondrial</fullName>
    </recommendedName>
</protein>
<reference evidence="19" key="2">
    <citation type="submission" date="2025-08" db="UniProtKB">
        <authorList>
            <consortium name="Ensembl"/>
        </authorList>
    </citation>
    <scope>IDENTIFICATION</scope>
</reference>
<gene>
    <name evidence="19" type="primary">PDZD4</name>
    <name evidence="19" type="synonym">IDH3G</name>
</gene>
<comment type="subcellular location">
    <subcellularLocation>
        <location evidence="3 16">Mitochondrion</location>
    </subcellularLocation>
</comment>
<accession>A0A8I3XAC9</accession>
<keyword evidence="7" id="KW-0479">Metal-binding</keyword>
<evidence type="ECO:0000313" key="20">
    <source>
        <dbReference type="Proteomes" id="UP000008225"/>
    </source>
</evidence>
<dbReference type="Gene3D" id="3.40.718.10">
    <property type="entry name" value="Isopropylmalate Dehydrogenase"/>
    <property type="match status" value="1"/>
</dbReference>
<evidence type="ECO:0000256" key="12">
    <source>
        <dbReference type="ARBA" id="ARBA00023054"/>
    </source>
</evidence>
<evidence type="ECO:0000256" key="3">
    <source>
        <dbReference type="ARBA" id="ARBA00004173"/>
    </source>
</evidence>
<comment type="subunit">
    <text evidence="5">Heterooligomer of subunits alpha (IDH3A), beta (IDH3B), and gamma (IDH3G) in the apparent ratio of 2:1:1. The heterodimer containing one IDH3A and one IDH3B subunit and the heterodimer containing one IDH3A and one IDH3G subunit assemble into a heterotetramer (which contains two subunits of IDH3A, one of IDH3B and one of IDH3G) and further into the heterooctamer.</text>
</comment>
<evidence type="ECO:0000256" key="11">
    <source>
        <dbReference type="ARBA" id="ARBA00022946"/>
    </source>
</evidence>
<dbReference type="InterPro" id="IPR024084">
    <property type="entry name" value="IsoPropMal-DH-like_dom"/>
</dbReference>
<dbReference type="SUPFAM" id="SSF53659">
    <property type="entry name" value="Isocitrate/Isopropylmalate dehydrogenase-like"/>
    <property type="match status" value="1"/>
</dbReference>
<evidence type="ECO:0000256" key="16">
    <source>
        <dbReference type="RuleBase" id="RU361266"/>
    </source>
</evidence>
<evidence type="ECO:0000256" key="13">
    <source>
        <dbReference type="ARBA" id="ARBA00023128"/>
    </source>
</evidence>
<evidence type="ECO:0000256" key="10">
    <source>
        <dbReference type="ARBA" id="ARBA00022842"/>
    </source>
</evidence>
<comment type="cofactor">
    <cofactor evidence="1">
        <name>Mn(2+)</name>
        <dbReference type="ChEBI" id="CHEBI:29035"/>
    </cofactor>
</comment>
<name>A0A8I3XAC9_CALJA</name>
<evidence type="ECO:0000313" key="19">
    <source>
        <dbReference type="Ensembl" id="ENSCJAP00000090585.1"/>
    </source>
</evidence>
<evidence type="ECO:0000256" key="6">
    <source>
        <dbReference type="ARBA" id="ARBA00022532"/>
    </source>
</evidence>
<comment type="cofactor">
    <cofactor evidence="2">
        <name>Mg(2+)</name>
        <dbReference type="ChEBI" id="CHEBI:18420"/>
    </cofactor>
</comment>
<dbReference type="GeneTree" id="ENSGT00950000183062"/>
<dbReference type="SMART" id="SM00228">
    <property type="entry name" value="PDZ"/>
    <property type="match status" value="1"/>
</dbReference>
<dbReference type="Pfam" id="PF00595">
    <property type="entry name" value="PDZ"/>
    <property type="match status" value="1"/>
</dbReference>
<evidence type="ECO:0000256" key="9">
    <source>
        <dbReference type="ARBA" id="ARBA00022840"/>
    </source>
</evidence>
<keyword evidence="6 16" id="KW-0816">Tricarboxylic acid cycle</keyword>
<dbReference type="InterPro" id="IPR001478">
    <property type="entry name" value="PDZ"/>
</dbReference>
<evidence type="ECO:0000256" key="15">
    <source>
        <dbReference type="ARBA" id="ARBA00049641"/>
    </source>
</evidence>
<keyword evidence="20" id="KW-1185">Reference proteome</keyword>
<dbReference type="FunFam" id="3.40.718.10:FF:000011">
    <property type="entry name" value="Isocitrate dehydrogenase [NAD] subunit, mitochondrial"/>
    <property type="match status" value="1"/>
</dbReference>
<evidence type="ECO:0000256" key="2">
    <source>
        <dbReference type="ARBA" id="ARBA00001946"/>
    </source>
</evidence>
<evidence type="ECO:0000256" key="5">
    <source>
        <dbReference type="ARBA" id="ARBA00011525"/>
    </source>
</evidence>
<evidence type="ECO:0000256" key="17">
    <source>
        <dbReference type="SAM" id="MobiDB-lite"/>
    </source>
</evidence>
<keyword evidence="12" id="KW-0175">Coiled coil</keyword>
<dbReference type="Ensembl" id="ENSCJAT00000133137.1">
    <property type="protein sequence ID" value="ENSCJAP00000090585.1"/>
    <property type="gene ID" value="ENSCJAG00000011185.5"/>
</dbReference>
<dbReference type="PROSITE" id="PS00470">
    <property type="entry name" value="IDH_IMDH"/>
    <property type="match status" value="1"/>
</dbReference>
<dbReference type="AlphaFoldDB" id="A0A8I3XAC9"/>
<dbReference type="SUPFAM" id="SSF50156">
    <property type="entry name" value="PDZ domain-like"/>
    <property type="match status" value="1"/>
</dbReference>
<feature type="compositionally biased region" description="Polar residues" evidence="17">
    <location>
        <begin position="269"/>
        <end position="279"/>
    </location>
</feature>
<dbReference type="PANTHER" id="PTHR11835">
    <property type="entry name" value="DECARBOXYLATING DEHYDROGENASES-ISOCITRATE, ISOPROPYLMALATE, TARTRATE"/>
    <property type="match status" value="1"/>
</dbReference>